<dbReference type="Proteomes" id="UP000295444">
    <property type="component" value="Unassembled WGS sequence"/>
</dbReference>
<keyword evidence="2" id="KW-0378">Hydrolase</keyword>
<name>A0A4R6RVV2_LABRH</name>
<dbReference type="SMART" id="SM00849">
    <property type="entry name" value="Lactamase_B"/>
    <property type="match status" value="1"/>
</dbReference>
<keyword evidence="3" id="KW-1185">Reference proteome</keyword>
<dbReference type="InterPro" id="IPR050855">
    <property type="entry name" value="NDM-1-like"/>
</dbReference>
<feature type="domain" description="Metallo-beta-lactamase" evidence="1">
    <location>
        <begin position="21"/>
        <end position="213"/>
    </location>
</feature>
<organism evidence="2 3">
    <name type="scientific">Labedaea rhizosphaerae</name>
    <dbReference type="NCBI Taxonomy" id="598644"/>
    <lineage>
        <taxon>Bacteria</taxon>
        <taxon>Bacillati</taxon>
        <taxon>Actinomycetota</taxon>
        <taxon>Actinomycetes</taxon>
        <taxon>Pseudonocardiales</taxon>
        <taxon>Pseudonocardiaceae</taxon>
        <taxon>Labedaea</taxon>
    </lineage>
</organism>
<dbReference type="AlphaFoldDB" id="A0A4R6RVV2"/>
<accession>A0A4R6RVV2</accession>
<evidence type="ECO:0000259" key="1">
    <source>
        <dbReference type="SMART" id="SM00849"/>
    </source>
</evidence>
<dbReference type="PANTHER" id="PTHR42951:SF4">
    <property type="entry name" value="ACYL-COENZYME A THIOESTERASE MBLAC2"/>
    <property type="match status" value="1"/>
</dbReference>
<dbReference type="CDD" id="cd07721">
    <property type="entry name" value="yflN-like_MBL-fold"/>
    <property type="match status" value="1"/>
</dbReference>
<proteinExistence type="predicted"/>
<comment type="caution">
    <text evidence="2">The sequence shown here is derived from an EMBL/GenBank/DDBJ whole genome shotgun (WGS) entry which is preliminary data.</text>
</comment>
<dbReference type="Gene3D" id="3.60.15.10">
    <property type="entry name" value="Ribonuclease Z/Hydroxyacylglutathione hydrolase-like"/>
    <property type="match status" value="1"/>
</dbReference>
<dbReference type="GO" id="GO:0016787">
    <property type="term" value="F:hydrolase activity"/>
    <property type="evidence" value="ECO:0007669"/>
    <property type="project" value="UniProtKB-KW"/>
</dbReference>
<evidence type="ECO:0000313" key="3">
    <source>
        <dbReference type="Proteomes" id="UP000295444"/>
    </source>
</evidence>
<protein>
    <submittedName>
        <fullName evidence="2">Glyoxylase-like metal-dependent hydrolase (Beta-lactamase superfamily II)</fullName>
    </submittedName>
</protein>
<sequence>MAPKIDIIEILPNLHLLRFPVGQAYLWRDPGELTLIDTGMAGFGGAITGAITELGQNPRDLRRIVITHFHEDHVGALAELTEGTGIEVLAHRADAPFVRGTPGPRPNLTKSQLAFMQTLPPIPPPPPARVDTELTGGEVLDFGGGAQVLSVPGHTDGSIAVHLPDAGVVFTGDTVGAGPNRLVVGPFNLDDEQTYQSVQRIAALEPRIACFGHGDPALENTAARIRDAERDPF</sequence>
<reference evidence="2 3" key="1">
    <citation type="submission" date="2019-03" db="EMBL/GenBank/DDBJ databases">
        <title>Genomic Encyclopedia of Type Strains, Phase IV (KMG-IV): sequencing the most valuable type-strain genomes for metagenomic binning, comparative biology and taxonomic classification.</title>
        <authorList>
            <person name="Goeker M."/>
        </authorList>
    </citation>
    <scope>NUCLEOTIDE SEQUENCE [LARGE SCALE GENOMIC DNA]</scope>
    <source>
        <strain evidence="2 3">DSM 45361</strain>
    </source>
</reference>
<dbReference type="InterPro" id="IPR001279">
    <property type="entry name" value="Metallo-B-lactamas"/>
</dbReference>
<evidence type="ECO:0000313" key="2">
    <source>
        <dbReference type="EMBL" id="TDP91131.1"/>
    </source>
</evidence>
<dbReference type="SUPFAM" id="SSF56281">
    <property type="entry name" value="Metallo-hydrolase/oxidoreductase"/>
    <property type="match status" value="1"/>
</dbReference>
<gene>
    <name evidence="2" type="ORF">EV186_109123</name>
</gene>
<dbReference type="PANTHER" id="PTHR42951">
    <property type="entry name" value="METALLO-BETA-LACTAMASE DOMAIN-CONTAINING"/>
    <property type="match status" value="1"/>
</dbReference>
<dbReference type="EMBL" id="SNXZ01000009">
    <property type="protein sequence ID" value="TDP91131.1"/>
    <property type="molecule type" value="Genomic_DNA"/>
</dbReference>
<dbReference type="Pfam" id="PF00753">
    <property type="entry name" value="Lactamase_B"/>
    <property type="match status" value="1"/>
</dbReference>
<dbReference type="RefSeq" id="WP_243754487.1">
    <property type="nucleotide sequence ID" value="NZ_SNXZ01000009.1"/>
</dbReference>
<dbReference type="InterPro" id="IPR036866">
    <property type="entry name" value="RibonucZ/Hydroxyglut_hydro"/>
</dbReference>